<sequence>MRKLYLGLLAGLVIANFNAQTKKIAFIGQADVYSNNIPTANDGLVYDDDRAAAVWFMDTFIPKYSGNVSGSYFSFQDVAEGADISSYDVVWIQSDGATFTERLNEWPRGTVEGNGDKHCILRENGFEWNGQCTQLEDDFIWKIKQFYKSGKKLFLGNFVGKGLEVLGVFDGLSNPWEYRPNQSFGDTAANPSNSSGAWGRIGAVRDYQSYYQELAQLPQPALTLQLTSNFLVQELKRKTGLYSTILNGAGFSMMQEEALQVSHKEGSSSRLL</sequence>
<accession>A0ABU4JHH7</accession>
<evidence type="ECO:0000256" key="1">
    <source>
        <dbReference type="SAM" id="SignalP"/>
    </source>
</evidence>
<name>A0ABU4JHH7_9FLAO</name>
<feature type="chain" id="PRO_5046551114" evidence="1">
    <location>
        <begin position="20"/>
        <end position="272"/>
    </location>
</feature>
<comment type="caution">
    <text evidence="2">The sequence shown here is derived from an EMBL/GenBank/DDBJ whole genome shotgun (WGS) entry which is preliminary data.</text>
</comment>
<organism evidence="2 3">
    <name type="scientific">Epilithonimonas ginsengisoli</name>
    <dbReference type="NCBI Taxonomy" id="1245592"/>
    <lineage>
        <taxon>Bacteria</taxon>
        <taxon>Pseudomonadati</taxon>
        <taxon>Bacteroidota</taxon>
        <taxon>Flavobacteriia</taxon>
        <taxon>Flavobacteriales</taxon>
        <taxon>Weeksellaceae</taxon>
        <taxon>Chryseobacterium group</taxon>
        <taxon>Epilithonimonas</taxon>
    </lineage>
</organism>
<evidence type="ECO:0000313" key="2">
    <source>
        <dbReference type="EMBL" id="MDW8549132.1"/>
    </source>
</evidence>
<reference evidence="2 3" key="1">
    <citation type="submission" date="2023-11" db="EMBL/GenBank/DDBJ databases">
        <title>First isolation, identification, and characterization of non-pathogenic Epilithonimonas ginsengisoli isolated from diseased farmed rainbow trout (Oncorhynchus mykiss) in Chile.</title>
        <authorList>
            <person name="Miranda C.D."/>
            <person name="Irgang R."/>
            <person name="Concha C."/>
            <person name="Rojas R."/>
            <person name="Avendano R."/>
        </authorList>
    </citation>
    <scope>NUCLEOTIDE SEQUENCE [LARGE SCALE GENOMIC DNA]</scope>
    <source>
        <strain evidence="2 3">FP99</strain>
    </source>
</reference>
<protein>
    <submittedName>
        <fullName evidence="2">Uncharacterized protein</fullName>
    </submittedName>
</protein>
<keyword evidence="3" id="KW-1185">Reference proteome</keyword>
<evidence type="ECO:0000313" key="3">
    <source>
        <dbReference type="Proteomes" id="UP001204439"/>
    </source>
</evidence>
<dbReference type="Proteomes" id="UP001204439">
    <property type="component" value="Unassembled WGS sequence"/>
</dbReference>
<proteinExistence type="predicted"/>
<dbReference type="EMBL" id="JAMXLT020000014">
    <property type="protein sequence ID" value="MDW8549132.1"/>
    <property type="molecule type" value="Genomic_DNA"/>
</dbReference>
<gene>
    <name evidence="2" type="ORF">NG800_009425</name>
</gene>
<dbReference type="RefSeq" id="WP_063969833.1">
    <property type="nucleotide sequence ID" value="NZ_JAMXLT020000014.1"/>
</dbReference>
<keyword evidence="1" id="KW-0732">Signal</keyword>
<feature type="signal peptide" evidence="1">
    <location>
        <begin position="1"/>
        <end position="19"/>
    </location>
</feature>